<evidence type="ECO:0000259" key="2">
    <source>
        <dbReference type="Pfam" id="PF00535"/>
    </source>
</evidence>
<dbReference type="InterPro" id="IPR050834">
    <property type="entry name" value="Glycosyltransf_2"/>
</dbReference>
<protein>
    <submittedName>
        <fullName evidence="4">Glycosyltransferase</fullName>
    </submittedName>
</protein>
<dbReference type="PANTHER" id="PTHR43685">
    <property type="entry name" value="GLYCOSYLTRANSFERASE"/>
    <property type="match status" value="1"/>
</dbReference>
<reference evidence="4 5" key="1">
    <citation type="journal article" date="2012" name="Front. Microbiol.">
        <title>Complete genome of Ignavibacterium album, a metabolically versatile, flagellated, facultative anaerobe from the phylum Chlorobi.</title>
        <authorList>
            <person name="Liu Z."/>
            <person name="Frigaard N.-U."/>
            <person name="Vogl K."/>
            <person name="Iino T."/>
            <person name="Ohkuma M."/>
            <person name="Overmann J."/>
            <person name="Bryant D.A."/>
        </authorList>
    </citation>
    <scope>NUCLEOTIDE SEQUENCE [LARGE SCALE GENOMIC DNA]</scope>
    <source>
        <strain evidence="5">DSM 19864 / JCM 16511 / NBRC 101810 / Mat9-16</strain>
    </source>
</reference>
<dbReference type="SUPFAM" id="SSF53448">
    <property type="entry name" value="Nucleotide-diphospho-sugar transferases"/>
    <property type="match status" value="1"/>
</dbReference>
<dbReference type="Gene3D" id="3.90.550.10">
    <property type="entry name" value="Spore Coat Polysaccharide Biosynthesis Protein SpsA, Chain A"/>
    <property type="match status" value="1"/>
</dbReference>
<organism evidence="4 5">
    <name type="scientific">Ignavibacterium album (strain DSM 19864 / JCM 16511 / NBRC 101810 / Mat9-16)</name>
    <dbReference type="NCBI Taxonomy" id="945713"/>
    <lineage>
        <taxon>Bacteria</taxon>
        <taxon>Pseudomonadati</taxon>
        <taxon>Ignavibacteriota</taxon>
        <taxon>Ignavibacteria</taxon>
        <taxon>Ignavibacteriales</taxon>
        <taxon>Ignavibacteriaceae</taxon>
        <taxon>Ignavibacterium</taxon>
    </lineage>
</organism>
<dbReference type="EMBL" id="CP003418">
    <property type="protein sequence ID" value="AFH50423.1"/>
    <property type="molecule type" value="Genomic_DNA"/>
</dbReference>
<sequence length="270" mass="31492">MTDVSVIVSFYNKFDYLKLVLAGFEIQSNKKFELIIADDGSEEKVVKEIESFASDYPFRIKHIWQEDNGFRKNKILNQAILVSESEYLIFIDGDCVPHSHFVEGHIEYKSSGIALTGRRVNLSQRITNILTPQKIKDRFLEKNFHLLIEDGLFGNSFDVEKGLYFRNKFLRDWFNKKPRGLLGCNFSLHKKDILAINGFDERYEAPSIGEDSDVQFRLELNGVKIKSLNHIAVQYHLYHKLQERPQKNLTLFENVKKDKTFFTSFGIQKP</sequence>
<keyword evidence="1 4" id="KW-0808">Transferase</keyword>
<dbReference type="KEGG" id="ial:IALB_2720"/>
<evidence type="ECO:0000313" key="5">
    <source>
        <dbReference type="Proteomes" id="UP000007394"/>
    </source>
</evidence>
<dbReference type="HOGENOM" id="CLU_025996_24_0_10"/>
<dbReference type="Pfam" id="PF00535">
    <property type="entry name" value="Glycos_transf_2"/>
    <property type="match status" value="1"/>
</dbReference>
<evidence type="ECO:0000259" key="3">
    <source>
        <dbReference type="Pfam" id="PF02709"/>
    </source>
</evidence>
<dbReference type="AlphaFoldDB" id="I0AN66"/>
<accession>I0AN66</accession>
<dbReference type="PANTHER" id="PTHR43685:SF3">
    <property type="entry name" value="SLR2126 PROTEIN"/>
    <property type="match status" value="1"/>
</dbReference>
<dbReference type="PATRIC" id="fig|945713.3.peg.2736"/>
<dbReference type="InterPro" id="IPR029044">
    <property type="entry name" value="Nucleotide-diphossugar_trans"/>
</dbReference>
<evidence type="ECO:0000256" key="1">
    <source>
        <dbReference type="ARBA" id="ARBA00022679"/>
    </source>
</evidence>
<dbReference type="GO" id="GO:0016740">
    <property type="term" value="F:transferase activity"/>
    <property type="evidence" value="ECO:0007669"/>
    <property type="project" value="UniProtKB-KW"/>
</dbReference>
<proteinExistence type="predicted"/>
<dbReference type="OrthoDB" id="9815923at2"/>
<gene>
    <name evidence="4" type="ordered locus">IALB_2720</name>
</gene>
<dbReference type="InterPro" id="IPR001173">
    <property type="entry name" value="Glyco_trans_2-like"/>
</dbReference>
<name>I0AN66_IGNAJ</name>
<dbReference type="STRING" id="945713.IALB_2720"/>
<dbReference type="eggNOG" id="COG1215">
    <property type="taxonomic scope" value="Bacteria"/>
</dbReference>
<evidence type="ECO:0000313" key="4">
    <source>
        <dbReference type="EMBL" id="AFH50423.1"/>
    </source>
</evidence>
<dbReference type="InterPro" id="IPR027791">
    <property type="entry name" value="Galactosyl_T_C"/>
</dbReference>
<dbReference type="RefSeq" id="WP_014561564.1">
    <property type="nucleotide sequence ID" value="NC_017464.1"/>
</dbReference>
<feature type="domain" description="Glycosyltransferase 2-like" evidence="2">
    <location>
        <begin position="5"/>
        <end position="111"/>
    </location>
</feature>
<feature type="domain" description="Galactosyltransferase C-terminal" evidence="3">
    <location>
        <begin position="179"/>
        <end position="240"/>
    </location>
</feature>
<keyword evidence="5" id="KW-1185">Reference proteome</keyword>
<dbReference type="Pfam" id="PF02709">
    <property type="entry name" value="Glyco_transf_7C"/>
    <property type="match status" value="1"/>
</dbReference>
<dbReference type="Proteomes" id="UP000007394">
    <property type="component" value="Chromosome"/>
</dbReference>